<dbReference type="Proteomes" id="UP000662914">
    <property type="component" value="Chromosome"/>
</dbReference>
<evidence type="ECO:0000256" key="5">
    <source>
        <dbReference type="ARBA" id="ARBA00022723"/>
    </source>
</evidence>
<evidence type="ECO:0000256" key="3">
    <source>
        <dbReference type="ARBA" id="ARBA00022630"/>
    </source>
</evidence>
<evidence type="ECO:0000256" key="1">
    <source>
        <dbReference type="ARBA" id="ARBA00011955"/>
    </source>
</evidence>
<evidence type="ECO:0000256" key="6">
    <source>
        <dbReference type="ARBA" id="ARBA00022827"/>
    </source>
</evidence>
<dbReference type="SUPFAM" id="SSF143631">
    <property type="entry name" value="ApbE-like"/>
    <property type="match status" value="1"/>
</dbReference>
<dbReference type="PIRSF" id="PIRSF006268">
    <property type="entry name" value="ApbE"/>
    <property type="match status" value="1"/>
</dbReference>
<gene>
    <name evidence="12" type="ORF">DSYM_00560</name>
</gene>
<protein>
    <recommendedName>
        <fullName evidence="2 10">FAD:protein FMN transferase</fullName>
        <ecNumber evidence="1 10">2.7.1.180</ecNumber>
    </recommendedName>
    <alternativeName>
        <fullName evidence="8 10">Flavin transferase</fullName>
    </alternativeName>
</protein>
<keyword evidence="7 10" id="KW-0460">Magnesium</keyword>
<sequence>MRLLVSGFGFRVGRAKYPGNPKRETRNPKLFLLLGFLLLAACGKAPPLVQREAYVFGTRVEVSVWGEPSEKAAQALAAVLAEFDRLHRMLHAWQPSELTALNDAIAAGRRDIAVSPELTFILQDAAAIATRSDQLFNPAIGRLVALWGFHADEFKPALPDAAALAAVVRAAPRMSDLSFAGDRVGSRNRAVQLDLGGYAKGYALDRAAAILRGMGVRNALINIGGNVMALGDKGGAPWRVGIQHPRAAAPLATLALRDGEAIGTSGDYQRYFELEGKRYCHLLDPRTGRPAEGVEAVTVLIPRRDGAGALSDAASKPLFIAGAGEWRALARRLGVADALRIDAGGVMHVTASFRERLTILSSDLKIAVEP</sequence>
<dbReference type="InterPro" id="IPR003374">
    <property type="entry name" value="ApbE-like_sf"/>
</dbReference>
<evidence type="ECO:0000256" key="4">
    <source>
        <dbReference type="ARBA" id="ARBA00022679"/>
    </source>
</evidence>
<keyword evidence="5 10" id="KW-0479">Metal-binding</keyword>
<name>A0A809RSB4_9PROT</name>
<keyword evidence="3 10" id="KW-0285">Flavoprotein</keyword>
<keyword evidence="4 10" id="KW-0808">Transferase</keyword>
<reference evidence="12" key="1">
    <citation type="journal article" name="DNA Res.">
        <title>The physiological potential of anammox bacteria as revealed by their core genome structure.</title>
        <authorList>
            <person name="Okubo T."/>
            <person name="Toyoda A."/>
            <person name="Fukuhara K."/>
            <person name="Uchiyama I."/>
            <person name="Harigaya Y."/>
            <person name="Kuroiwa M."/>
            <person name="Suzuki T."/>
            <person name="Murakami Y."/>
            <person name="Suwa Y."/>
            <person name="Takami H."/>
        </authorList>
    </citation>
    <scope>NUCLEOTIDE SEQUENCE</scope>
    <source>
        <strain evidence="12">317325-3</strain>
    </source>
</reference>
<evidence type="ECO:0000256" key="7">
    <source>
        <dbReference type="ARBA" id="ARBA00022842"/>
    </source>
</evidence>
<evidence type="ECO:0000313" key="12">
    <source>
        <dbReference type="EMBL" id="BBO19357.1"/>
    </source>
</evidence>
<comment type="catalytic activity">
    <reaction evidence="9 10">
        <text>L-threonyl-[protein] + FAD = FMN-L-threonyl-[protein] + AMP + H(+)</text>
        <dbReference type="Rhea" id="RHEA:36847"/>
        <dbReference type="Rhea" id="RHEA-COMP:11060"/>
        <dbReference type="Rhea" id="RHEA-COMP:11061"/>
        <dbReference type="ChEBI" id="CHEBI:15378"/>
        <dbReference type="ChEBI" id="CHEBI:30013"/>
        <dbReference type="ChEBI" id="CHEBI:57692"/>
        <dbReference type="ChEBI" id="CHEBI:74257"/>
        <dbReference type="ChEBI" id="CHEBI:456215"/>
        <dbReference type="EC" id="2.7.1.180"/>
    </reaction>
</comment>
<evidence type="ECO:0000256" key="10">
    <source>
        <dbReference type="PIRNR" id="PIRNR006268"/>
    </source>
</evidence>
<dbReference type="EC" id="2.7.1.180" evidence="1 10"/>
<keyword evidence="6 10" id="KW-0274">FAD</keyword>
<dbReference type="GO" id="GO:0046872">
    <property type="term" value="F:metal ion binding"/>
    <property type="evidence" value="ECO:0007669"/>
    <property type="project" value="UniProtKB-UniRule"/>
</dbReference>
<dbReference type="InterPro" id="IPR024932">
    <property type="entry name" value="ApbE"/>
</dbReference>
<proteinExistence type="inferred from homology"/>
<organism evidence="12 13">
    <name type="scientific">Candidatus Desulfobacillus denitrificans</name>
    <dbReference type="NCBI Taxonomy" id="2608985"/>
    <lineage>
        <taxon>Bacteria</taxon>
        <taxon>Pseudomonadati</taxon>
        <taxon>Pseudomonadota</taxon>
        <taxon>Betaproteobacteria</taxon>
        <taxon>Candidatus Desulfobacillus</taxon>
    </lineage>
</organism>
<dbReference type="EMBL" id="AP021857">
    <property type="protein sequence ID" value="BBO19357.1"/>
    <property type="molecule type" value="Genomic_DNA"/>
</dbReference>
<dbReference type="AlphaFoldDB" id="A0A809RSB4"/>
<feature type="binding site" evidence="11">
    <location>
        <position position="197"/>
    </location>
    <ligand>
        <name>Mg(2+)</name>
        <dbReference type="ChEBI" id="CHEBI:18420"/>
    </ligand>
</feature>
<comment type="similarity">
    <text evidence="10">Belongs to the ApbE family.</text>
</comment>
<comment type="cofactor">
    <cofactor evidence="11">
        <name>Mg(2+)</name>
        <dbReference type="ChEBI" id="CHEBI:18420"/>
    </cofactor>
    <cofactor evidence="11">
        <name>Mn(2+)</name>
        <dbReference type="ChEBI" id="CHEBI:29035"/>
    </cofactor>
    <text evidence="11">Magnesium. Can also use manganese.</text>
</comment>
<evidence type="ECO:0000256" key="9">
    <source>
        <dbReference type="ARBA" id="ARBA00048540"/>
    </source>
</evidence>
<evidence type="ECO:0000313" key="13">
    <source>
        <dbReference type="Proteomes" id="UP000662914"/>
    </source>
</evidence>
<accession>A0A809RSB4</accession>
<feature type="binding site" evidence="11">
    <location>
        <position position="312"/>
    </location>
    <ligand>
        <name>Mg(2+)</name>
        <dbReference type="ChEBI" id="CHEBI:18420"/>
    </ligand>
</feature>
<dbReference type="GO" id="GO:0016740">
    <property type="term" value="F:transferase activity"/>
    <property type="evidence" value="ECO:0007669"/>
    <property type="project" value="UniProtKB-UniRule"/>
</dbReference>
<dbReference type="KEGG" id="ddz:DSYM_00560"/>
<evidence type="ECO:0000256" key="8">
    <source>
        <dbReference type="ARBA" id="ARBA00031306"/>
    </source>
</evidence>
<dbReference type="Pfam" id="PF02424">
    <property type="entry name" value="ApbE"/>
    <property type="match status" value="1"/>
</dbReference>
<dbReference type="Gene3D" id="3.10.520.10">
    <property type="entry name" value="ApbE-like domains"/>
    <property type="match status" value="1"/>
</dbReference>
<evidence type="ECO:0000256" key="11">
    <source>
        <dbReference type="PIRSR" id="PIRSR006268-2"/>
    </source>
</evidence>
<dbReference type="PANTHER" id="PTHR30040:SF2">
    <property type="entry name" value="FAD:PROTEIN FMN TRANSFERASE"/>
    <property type="match status" value="1"/>
</dbReference>
<dbReference type="PANTHER" id="PTHR30040">
    <property type="entry name" value="THIAMINE BIOSYNTHESIS LIPOPROTEIN APBE"/>
    <property type="match status" value="1"/>
</dbReference>
<evidence type="ECO:0000256" key="2">
    <source>
        <dbReference type="ARBA" id="ARBA00016337"/>
    </source>
</evidence>